<proteinExistence type="inferred from homology"/>
<dbReference type="STRING" id="1514105.AOC36_07055"/>
<dbReference type="RefSeq" id="WP_067632825.1">
    <property type="nucleotide sequence ID" value="NZ_CP013213.1"/>
</dbReference>
<name>A0A120JTS4_9FIRM</name>
<reference evidence="3 4" key="1">
    <citation type="submission" date="2015-10" db="EMBL/GenBank/DDBJ databases">
        <title>Erysipelothrix larvae sp. LV19 isolated from the larval gut of the rhinoceros beetle, Trypoxylus dichotomus.</title>
        <authorList>
            <person name="Lim S."/>
            <person name="Kim B.-C."/>
        </authorList>
    </citation>
    <scope>NUCLEOTIDE SEQUENCE [LARGE SCALE GENOMIC DNA]</scope>
    <source>
        <strain evidence="3 4">LV19</strain>
    </source>
</reference>
<dbReference type="Gene3D" id="3.30.70.930">
    <property type="match status" value="1"/>
</dbReference>
<organism evidence="3 4">
    <name type="scientific">Erysipelothrix larvae</name>
    <dbReference type="NCBI Taxonomy" id="1514105"/>
    <lineage>
        <taxon>Bacteria</taxon>
        <taxon>Bacillati</taxon>
        <taxon>Bacillota</taxon>
        <taxon>Erysipelotrichia</taxon>
        <taxon>Erysipelotrichales</taxon>
        <taxon>Erysipelotrichaceae</taxon>
        <taxon>Erysipelothrix</taxon>
    </lineage>
</organism>
<gene>
    <name evidence="3" type="ORF">AOC36_07055</name>
</gene>
<dbReference type="EMBL" id="CP013213">
    <property type="protein sequence ID" value="AMC93750.1"/>
    <property type="molecule type" value="Genomic_DNA"/>
</dbReference>
<feature type="domain" description="Thiamine-binding protein" evidence="2">
    <location>
        <begin position="7"/>
        <end position="98"/>
    </location>
</feature>
<dbReference type="Proteomes" id="UP000063781">
    <property type="component" value="Chromosome"/>
</dbReference>
<dbReference type="InterPro" id="IPR029756">
    <property type="entry name" value="MTH1187/YkoF-like"/>
</dbReference>
<sequence>MHHVTCDFTLIPIGTNSTSVSEYVKEVPRILKTFPSLTYEISGMAASLEGDIDEIYSAIRTIQEALFDKGLSRVYTVIKIDDRRDEAHTLKYKKEAVQ</sequence>
<dbReference type="AlphaFoldDB" id="A0A120JTS4"/>
<dbReference type="SUPFAM" id="SSF89957">
    <property type="entry name" value="MTH1187/YkoF-like"/>
    <property type="match status" value="1"/>
</dbReference>
<accession>A0A120JTS4</accession>
<dbReference type="InterPro" id="IPR002767">
    <property type="entry name" value="Thiamine_BP"/>
</dbReference>
<dbReference type="GO" id="GO:0005829">
    <property type="term" value="C:cytosol"/>
    <property type="evidence" value="ECO:0007669"/>
    <property type="project" value="TreeGrafter"/>
</dbReference>
<protein>
    <recommendedName>
        <fullName evidence="2">Thiamine-binding protein domain-containing protein</fullName>
    </recommendedName>
</protein>
<dbReference type="KEGG" id="erl:AOC36_07055"/>
<dbReference type="OrthoDB" id="2147383at2"/>
<dbReference type="PANTHER" id="PTHR33777:SF1">
    <property type="entry name" value="UPF0045 PROTEIN ECM15"/>
    <property type="match status" value="1"/>
</dbReference>
<evidence type="ECO:0000313" key="3">
    <source>
        <dbReference type="EMBL" id="AMC93750.1"/>
    </source>
</evidence>
<dbReference type="Pfam" id="PF01910">
    <property type="entry name" value="Thiamine_BP"/>
    <property type="match status" value="1"/>
</dbReference>
<dbReference type="InterPro" id="IPR051614">
    <property type="entry name" value="UPF0045_domain"/>
</dbReference>
<comment type="similarity">
    <text evidence="1">Belongs to the UPF0045 family.</text>
</comment>
<evidence type="ECO:0000256" key="1">
    <source>
        <dbReference type="ARBA" id="ARBA00010272"/>
    </source>
</evidence>
<dbReference type="PANTHER" id="PTHR33777">
    <property type="entry name" value="UPF0045 PROTEIN ECM15"/>
    <property type="match status" value="1"/>
</dbReference>
<evidence type="ECO:0000259" key="2">
    <source>
        <dbReference type="Pfam" id="PF01910"/>
    </source>
</evidence>
<dbReference type="NCBIfam" id="TIGR00106">
    <property type="entry name" value="MTH1187 family thiamine-binding protein"/>
    <property type="match status" value="1"/>
</dbReference>
<evidence type="ECO:0000313" key="4">
    <source>
        <dbReference type="Proteomes" id="UP000063781"/>
    </source>
</evidence>
<keyword evidence="4" id="KW-1185">Reference proteome</keyword>